<dbReference type="PANTHER" id="PTHR10856:SF44">
    <property type="entry name" value="CORONIN"/>
    <property type="match status" value="1"/>
</dbReference>
<evidence type="ECO:0000256" key="1">
    <source>
        <dbReference type="ARBA" id="ARBA00009482"/>
    </source>
</evidence>
<dbReference type="InterPro" id="IPR015505">
    <property type="entry name" value="Coronin"/>
</dbReference>
<dbReference type="EnsemblMetazoa" id="CLYHEMT016540.1">
    <property type="protein sequence ID" value="CLYHEMP016540.1"/>
    <property type="gene ID" value="CLYHEMG016540"/>
</dbReference>
<evidence type="ECO:0000256" key="3">
    <source>
        <dbReference type="ARBA" id="ARBA00022737"/>
    </source>
</evidence>
<dbReference type="Proteomes" id="UP000594262">
    <property type="component" value="Unplaced"/>
</dbReference>
<organism evidence="9 10">
    <name type="scientific">Clytia hemisphaerica</name>
    <dbReference type="NCBI Taxonomy" id="252671"/>
    <lineage>
        <taxon>Eukaryota</taxon>
        <taxon>Metazoa</taxon>
        <taxon>Cnidaria</taxon>
        <taxon>Hydrozoa</taxon>
        <taxon>Hydroidolina</taxon>
        <taxon>Leptothecata</taxon>
        <taxon>Obeliida</taxon>
        <taxon>Clytiidae</taxon>
        <taxon>Clytia</taxon>
    </lineage>
</organism>
<dbReference type="Pfam" id="PF00400">
    <property type="entry name" value="WD40"/>
    <property type="match status" value="3"/>
</dbReference>
<feature type="repeat" description="WD" evidence="6">
    <location>
        <begin position="171"/>
        <end position="212"/>
    </location>
</feature>
<dbReference type="SMART" id="SM00320">
    <property type="entry name" value="WD40"/>
    <property type="match status" value="4"/>
</dbReference>
<dbReference type="SMART" id="SM01166">
    <property type="entry name" value="DUF1899"/>
    <property type="match status" value="1"/>
</dbReference>
<dbReference type="Pfam" id="PF16300">
    <property type="entry name" value="WD40_4"/>
    <property type="match status" value="1"/>
</dbReference>
<keyword evidence="5" id="KW-0009">Actin-binding</keyword>
<dbReference type="InterPro" id="IPR001680">
    <property type="entry name" value="WD40_rpt"/>
</dbReference>
<evidence type="ECO:0000259" key="8">
    <source>
        <dbReference type="SMART" id="SM01166"/>
    </source>
</evidence>
<dbReference type="PROSITE" id="PS00678">
    <property type="entry name" value="WD_REPEATS_1"/>
    <property type="match status" value="1"/>
</dbReference>
<evidence type="ECO:0000256" key="7">
    <source>
        <dbReference type="RuleBase" id="RU280818"/>
    </source>
</evidence>
<keyword evidence="10" id="KW-1185">Reference proteome</keyword>
<dbReference type="PANTHER" id="PTHR10856">
    <property type="entry name" value="CORONIN"/>
    <property type="match status" value="1"/>
</dbReference>
<name>A0A7M5X2R2_9CNID</name>
<evidence type="ECO:0000256" key="4">
    <source>
        <dbReference type="ARBA" id="ARBA00023054"/>
    </source>
</evidence>
<reference evidence="9" key="1">
    <citation type="submission" date="2021-01" db="UniProtKB">
        <authorList>
            <consortium name="EnsemblMetazoa"/>
        </authorList>
    </citation>
    <scope>IDENTIFICATION</scope>
</reference>
<dbReference type="InterPro" id="IPR015048">
    <property type="entry name" value="DUF1899"/>
</dbReference>
<dbReference type="FunFam" id="2.130.10.10:FF:000502">
    <property type="entry name" value="Coronin"/>
    <property type="match status" value="1"/>
</dbReference>
<feature type="domain" description="DUF1899" evidence="8">
    <location>
        <begin position="4"/>
        <end position="69"/>
    </location>
</feature>
<keyword evidence="4" id="KW-0175">Coiled coil</keyword>
<evidence type="ECO:0000256" key="2">
    <source>
        <dbReference type="ARBA" id="ARBA00022574"/>
    </source>
</evidence>
<dbReference type="PROSITE" id="PS50294">
    <property type="entry name" value="WD_REPEATS_REGION"/>
    <property type="match status" value="2"/>
</dbReference>
<dbReference type="PROSITE" id="PS50082">
    <property type="entry name" value="WD_REPEATS_2"/>
    <property type="match status" value="3"/>
</dbReference>
<evidence type="ECO:0000313" key="10">
    <source>
        <dbReference type="Proteomes" id="UP000594262"/>
    </source>
</evidence>
<evidence type="ECO:0000256" key="5">
    <source>
        <dbReference type="ARBA" id="ARBA00023203"/>
    </source>
</evidence>
<evidence type="ECO:0000313" key="9">
    <source>
        <dbReference type="EnsemblMetazoa" id="CLYHEMP016540.1"/>
    </source>
</evidence>
<accession>A0A7M5X2R2</accession>
<dbReference type="InterPro" id="IPR015943">
    <property type="entry name" value="WD40/YVTN_repeat-like_dom_sf"/>
</dbReference>
<keyword evidence="3 7" id="KW-0677">Repeat</keyword>
<dbReference type="Gene3D" id="2.130.10.10">
    <property type="entry name" value="YVTN repeat-like/Quinoprotein amine dehydrogenase"/>
    <property type="match status" value="1"/>
</dbReference>
<proteinExistence type="inferred from homology"/>
<dbReference type="AlphaFoldDB" id="A0A7M5X2R2"/>
<comment type="similarity">
    <text evidence="1 7">Belongs to the WD repeat coronin family.</text>
</comment>
<sequence length="380" mass="42999">MPRRFVRESKFRHVFGETYKRDLCYENLNITKNVWDGGRYCDVNSKFVAVVLDSNSGSTFVVLPIEKTGRIDSNISKFEGHKGKVLDLQFNPFNANVLASAGEDGRIKIWNCPDGGITENLSETLCDLIGHRKKVGIIQWHPSADNVLASAGFDYDIIVWDVEKASPVRVISCHSDVINSMCWNFDGSFLATSSKDKKVRVIDPRKTEVEEQIVHEFNAHKGSKPVRVHFVDEKRVVTIGTQRSAAREILLWNLDNVEEPITQHELDDGSGNLLTVYDAFLNILYVAAKGDCTIKYFEISKETPYVHYLSQYQSTTPQRGFGVLPKRAVKVNKCEVFRFYKMDSKNLIEPISMVVPRKSDTFQQDIYPKVPGDTSAFEGG</sequence>
<dbReference type="InterPro" id="IPR019775">
    <property type="entry name" value="WD40_repeat_CS"/>
</dbReference>
<dbReference type="Pfam" id="PF08953">
    <property type="entry name" value="DUF1899"/>
    <property type="match status" value="1"/>
</dbReference>
<feature type="repeat" description="WD" evidence="6">
    <location>
        <begin position="128"/>
        <end position="170"/>
    </location>
</feature>
<dbReference type="InterPro" id="IPR036322">
    <property type="entry name" value="WD40_repeat_dom_sf"/>
</dbReference>
<evidence type="ECO:0000256" key="6">
    <source>
        <dbReference type="PROSITE-ProRule" id="PRU00221"/>
    </source>
</evidence>
<dbReference type="GO" id="GO:0051015">
    <property type="term" value="F:actin filament binding"/>
    <property type="evidence" value="ECO:0007669"/>
    <property type="project" value="TreeGrafter"/>
</dbReference>
<protein>
    <recommendedName>
        <fullName evidence="7">Coronin</fullName>
    </recommendedName>
</protein>
<feature type="repeat" description="WD" evidence="6">
    <location>
        <begin position="78"/>
        <end position="111"/>
    </location>
</feature>
<dbReference type="SUPFAM" id="SSF50978">
    <property type="entry name" value="WD40 repeat-like"/>
    <property type="match status" value="1"/>
</dbReference>
<keyword evidence="2 6" id="KW-0853">WD repeat</keyword>
<dbReference type="SMART" id="SM01167">
    <property type="entry name" value="DUF1900"/>
    <property type="match status" value="1"/>
</dbReference>
<dbReference type="OrthoDB" id="1850764at2759"/>